<dbReference type="AlphaFoldDB" id="A0A2P4XCS3"/>
<proteinExistence type="inferred from homology"/>
<feature type="signal peptide" evidence="3">
    <location>
        <begin position="1"/>
        <end position="19"/>
    </location>
</feature>
<keyword evidence="2" id="KW-0378">Hydrolase</keyword>
<comment type="caution">
    <text evidence="4">The sequence shown here is derived from an EMBL/GenBank/DDBJ whole genome shotgun (WGS) entry which is preliminary data.</text>
</comment>
<dbReference type="InterPro" id="IPR050645">
    <property type="entry name" value="Histidine_acid_phosphatase"/>
</dbReference>
<dbReference type="PROSITE" id="PS00616">
    <property type="entry name" value="HIS_ACID_PHOSPHAT_1"/>
    <property type="match status" value="1"/>
</dbReference>
<dbReference type="InterPro" id="IPR029033">
    <property type="entry name" value="His_PPase_superfam"/>
</dbReference>
<dbReference type="PANTHER" id="PTHR11567:SF110">
    <property type="entry name" value="2-PHOSPHOXYLOSE PHOSPHATASE 1"/>
    <property type="match status" value="1"/>
</dbReference>
<feature type="non-terminal residue" evidence="4">
    <location>
        <position position="200"/>
    </location>
</feature>
<keyword evidence="3" id="KW-0732">Signal</keyword>
<dbReference type="Proteomes" id="UP000237271">
    <property type="component" value="Unassembled WGS sequence"/>
</dbReference>
<evidence type="ECO:0000256" key="1">
    <source>
        <dbReference type="ARBA" id="ARBA00005375"/>
    </source>
</evidence>
<dbReference type="Gene3D" id="3.40.50.1240">
    <property type="entry name" value="Phosphoglycerate mutase-like"/>
    <property type="match status" value="1"/>
</dbReference>
<dbReference type="OrthoDB" id="10257284at2759"/>
<organism evidence="4 5">
    <name type="scientific">Phytophthora palmivora</name>
    <dbReference type="NCBI Taxonomy" id="4796"/>
    <lineage>
        <taxon>Eukaryota</taxon>
        <taxon>Sar</taxon>
        <taxon>Stramenopiles</taxon>
        <taxon>Oomycota</taxon>
        <taxon>Peronosporomycetes</taxon>
        <taxon>Peronosporales</taxon>
        <taxon>Peronosporaceae</taxon>
        <taxon>Phytophthora</taxon>
    </lineage>
</organism>
<dbReference type="PANTHER" id="PTHR11567">
    <property type="entry name" value="ACID PHOSPHATASE-RELATED"/>
    <property type="match status" value="1"/>
</dbReference>
<keyword evidence="5" id="KW-1185">Reference proteome</keyword>
<evidence type="ECO:0000313" key="5">
    <source>
        <dbReference type="Proteomes" id="UP000237271"/>
    </source>
</evidence>
<name>A0A2P4XCS3_9STRA</name>
<dbReference type="CDD" id="cd07061">
    <property type="entry name" value="HP_HAP_like"/>
    <property type="match status" value="1"/>
</dbReference>
<protein>
    <recommendedName>
        <fullName evidence="6">Histidine acid phosphatase</fullName>
    </recommendedName>
</protein>
<evidence type="ECO:0008006" key="6">
    <source>
        <dbReference type="Google" id="ProtNLM"/>
    </source>
</evidence>
<gene>
    <name evidence="4" type="ORF">PHPALM_21294</name>
</gene>
<evidence type="ECO:0000256" key="2">
    <source>
        <dbReference type="ARBA" id="ARBA00022801"/>
    </source>
</evidence>
<dbReference type="GO" id="GO:0016791">
    <property type="term" value="F:phosphatase activity"/>
    <property type="evidence" value="ECO:0007669"/>
    <property type="project" value="TreeGrafter"/>
</dbReference>
<sequence>MRVSFLVAALVAVPAAVMAGPYDGWAPHRYCNDMDGIEASRIPPLTPEQAELVESLEQVQIIARHGARAPYAKLFCWDAHKHNPMNAEWDCTTTSVSSQDINSDEHSKGFGRLYRKSYMDGHNILKGNCVIGGLLPLGRQQHKTNGRFLRDAYVGGGSLKLFPTANLSHLELSEIYLRSDDQERTLGSGQALVDGLFPDD</sequence>
<evidence type="ECO:0000256" key="3">
    <source>
        <dbReference type="SAM" id="SignalP"/>
    </source>
</evidence>
<dbReference type="SUPFAM" id="SSF53254">
    <property type="entry name" value="Phosphoglycerate mutase-like"/>
    <property type="match status" value="1"/>
</dbReference>
<comment type="similarity">
    <text evidence="1">Belongs to the histidine acid phosphatase family.</text>
</comment>
<reference evidence="4 5" key="1">
    <citation type="journal article" date="2017" name="Genome Biol. Evol.">
        <title>Phytophthora megakarya and P. palmivora, closely related causal agents of cacao black pod rot, underwent increases in genome sizes and gene numbers by different mechanisms.</title>
        <authorList>
            <person name="Ali S.S."/>
            <person name="Shao J."/>
            <person name="Lary D.J."/>
            <person name="Kronmiller B."/>
            <person name="Shen D."/>
            <person name="Strem M.D."/>
            <person name="Amoako-Attah I."/>
            <person name="Akrofi A.Y."/>
            <person name="Begoude B.A."/>
            <person name="Ten Hoopen G.M."/>
            <person name="Coulibaly K."/>
            <person name="Kebe B.I."/>
            <person name="Melnick R.L."/>
            <person name="Guiltinan M.J."/>
            <person name="Tyler B.M."/>
            <person name="Meinhardt L.W."/>
            <person name="Bailey B.A."/>
        </authorList>
    </citation>
    <scope>NUCLEOTIDE SEQUENCE [LARGE SCALE GENOMIC DNA]</scope>
    <source>
        <strain evidence="5">sbr112.9</strain>
    </source>
</reference>
<dbReference type="Pfam" id="PF00328">
    <property type="entry name" value="His_Phos_2"/>
    <property type="match status" value="1"/>
</dbReference>
<evidence type="ECO:0000313" key="4">
    <source>
        <dbReference type="EMBL" id="POM63330.1"/>
    </source>
</evidence>
<dbReference type="EMBL" id="NCKW01011561">
    <property type="protein sequence ID" value="POM63330.1"/>
    <property type="molecule type" value="Genomic_DNA"/>
</dbReference>
<accession>A0A2P4XCS3</accession>
<dbReference type="InterPro" id="IPR000560">
    <property type="entry name" value="His_Pase_clade-2"/>
</dbReference>
<feature type="chain" id="PRO_5015123866" description="Histidine acid phosphatase" evidence="3">
    <location>
        <begin position="20"/>
        <end position="200"/>
    </location>
</feature>
<dbReference type="InterPro" id="IPR033379">
    <property type="entry name" value="Acid_Pase_AS"/>
</dbReference>